<evidence type="ECO:0000256" key="1">
    <source>
        <dbReference type="ARBA" id="ARBA00022801"/>
    </source>
</evidence>
<reference evidence="4" key="2">
    <citation type="submission" date="2020-09" db="EMBL/GenBank/DDBJ databases">
        <authorList>
            <person name="Sun Q."/>
            <person name="Zhou Y."/>
        </authorList>
    </citation>
    <scope>NUCLEOTIDE SEQUENCE</scope>
    <source>
        <strain evidence="4">CGMCC 1.15794</strain>
    </source>
</reference>
<evidence type="ECO:0000259" key="3">
    <source>
        <dbReference type="PROSITE" id="PS51194"/>
    </source>
</evidence>
<keyword evidence="4" id="KW-0067">ATP-binding</keyword>
<dbReference type="CDD" id="cd18793">
    <property type="entry name" value="SF2_C_SNF"/>
    <property type="match status" value="1"/>
</dbReference>
<proteinExistence type="predicted"/>
<dbReference type="InterPro" id="IPR001650">
    <property type="entry name" value="Helicase_C-like"/>
</dbReference>
<keyword evidence="5" id="KW-1185">Reference proteome</keyword>
<dbReference type="InterPro" id="IPR000330">
    <property type="entry name" value="SNF2_N"/>
</dbReference>
<dbReference type="InterPro" id="IPR049730">
    <property type="entry name" value="SNF2/RAD54-like_C"/>
</dbReference>
<accession>A0A917IGY5</accession>
<dbReference type="Pfam" id="PF00271">
    <property type="entry name" value="Helicase_C"/>
    <property type="match status" value="1"/>
</dbReference>
<dbReference type="SUPFAM" id="SSF52540">
    <property type="entry name" value="P-loop containing nucleoside triphosphate hydrolases"/>
    <property type="match status" value="2"/>
</dbReference>
<dbReference type="InterPro" id="IPR027417">
    <property type="entry name" value="P-loop_NTPase"/>
</dbReference>
<dbReference type="Proteomes" id="UP000657592">
    <property type="component" value="Unassembled WGS sequence"/>
</dbReference>
<protein>
    <submittedName>
        <fullName evidence="4">DNA helicase</fullName>
    </submittedName>
</protein>
<dbReference type="PROSITE" id="PS51194">
    <property type="entry name" value="HELICASE_CTER"/>
    <property type="match status" value="1"/>
</dbReference>
<dbReference type="GO" id="GO:0016787">
    <property type="term" value="F:hydrolase activity"/>
    <property type="evidence" value="ECO:0007669"/>
    <property type="project" value="UniProtKB-KW"/>
</dbReference>
<dbReference type="AlphaFoldDB" id="A0A917IGY5"/>
<comment type="caution">
    <text evidence="4">The sequence shown here is derived from an EMBL/GenBank/DDBJ whole genome shotgun (WGS) entry which is preliminary data.</text>
</comment>
<dbReference type="PROSITE" id="PS51192">
    <property type="entry name" value="HELICASE_ATP_BIND_1"/>
    <property type="match status" value="1"/>
</dbReference>
<dbReference type="Pfam" id="PF00176">
    <property type="entry name" value="SNF2-rel_dom"/>
    <property type="match status" value="1"/>
</dbReference>
<dbReference type="PANTHER" id="PTHR10799">
    <property type="entry name" value="SNF2/RAD54 HELICASE FAMILY"/>
    <property type="match status" value="1"/>
</dbReference>
<evidence type="ECO:0000313" key="5">
    <source>
        <dbReference type="Proteomes" id="UP000657592"/>
    </source>
</evidence>
<evidence type="ECO:0000313" key="4">
    <source>
        <dbReference type="EMBL" id="GGH44688.1"/>
    </source>
</evidence>
<dbReference type="InterPro" id="IPR038718">
    <property type="entry name" value="SNF2-like_sf"/>
</dbReference>
<organism evidence="4 5">
    <name type="scientific">Microbacterium album</name>
    <dbReference type="NCBI Taxonomy" id="2053191"/>
    <lineage>
        <taxon>Bacteria</taxon>
        <taxon>Bacillati</taxon>
        <taxon>Actinomycetota</taxon>
        <taxon>Actinomycetes</taxon>
        <taxon>Micrococcales</taxon>
        <taxon>Microbacteriaceae</taxon>
        <taxon>Microbacterium</taxon>
    </lineage>
</organism>
<reference evidence="4" key="1">
    <citation type="journal article" date="2014" name="Int. J. Syst. Evol. Microbiol.">
        <title>Complete genome sequence of Corynebacterium casei LMG S-19264T (=DSM 44701T), isolated from a smear-ripened cheese.</title>
        <authorList>
            <consortium name="US DOE Joint Genome Institute (JGI-PGF)"/>
            <person name="Walter F."/>
            <person name="Albersmeier A."/>
            <person name="Kalinowski J."/>
            <person name="Ruckert C."/>
        </authorList>
    </citation>
    <scope>NUCLEOTIDE SEQUENCE</scope>
    <source>
        <strain evidence="4">CGMCC 1.15794</strain>
    </source>
</reference>
<feature type="domain" description="Helicase ATP-binding" evidence="2">
    <location>
        <begin position="609"/>
        <end position="771"/>
    </location>
</feature>
<dbReference type="GO" id="GO:0004386">
    <property type="term" value="F:helicase activity"/>
    <property type="evidence" value="ECO:0007669"/>
    <property type="project" value="UniProtKB-KW"/>
</dbReference>
<keyword evidence="4" id="KW-0547">Nucleotide-binding</keyword>
<evidence type="ECO:0000259" key="2">
    <source>
        <dbReference type="PROSITE" id="PS51192"/>
    </source>
</evidence>
<dbReference type="EMBL" id="BMJY01000007">
    <property type="protein sequence ID" value="GGH44688.1"/>
    <property type="molecule type" value="Genomic_DNA"/>
</dbReference>
<dbReference type="SMART" id="SM00490">
    <property type="entry name" value="HELICc"/>
    <property type="match status" value="1"/>
</dbReference>
<dbReference type="InterPro" id="IPR014001">
    <property type="entry name" value="Helicase_ATP-bd"/>
</dbReference>
<dbReference type="Gene3D" id="3.40.50.300">
    <property type="entry name" value="P-loop containing nucleotide triphosphate hydrolases"/>
    <property type="match status" value="1"/>
</dbReference>
<feature type="domain" description="Helicase C-terminal" evidence="3">
    <location>
        <begin position="893"/>
        <end position="1056"/>
    </location>
</feature>
<dbReference type="Gene3D" id="3.40.50.10810">
    <property type="entry name" value="Tandem AAA-ATPase domain"/>
    <property type="match status" value="1"/>
</dbReference>
<keyword evidence="1" id="KW-0378">Hydrolase</keyword>
<name>A0A917IGY5_9MICO</name>
<gene>
    <name evidence="4" type="ORF">GCM10010921_19520</name>
</gene>
<dbReference type="GO" id="GO:0005524">
    <property type="term" value="F:ATP binding"/>
    <property type="evidence" value="ECO:0007669"/>
    <property type="project" value="InterPro"/>
</dbReference>
<keyword evidence="4" id="KW-0347">Helicase</keyword>
<dbReference type="SMART" id="SM00487">
    <property type="entry name" value="DEXDc"/>
    <property type="match status" value="1"/>
</dbReference>
<sequence length="1057" mass="116295">MVPFELSRGALAGVVPDWVLRSGAHLAGQGSVRVVDESYAPESSSYEARVGRWAVFLDVWEDGRIDAECESCGFSLCVHAVAVMHALAAGAAQRRGGGSGRVEPWRRALERVLDEDPAAGATEVALLVGIDGAAGGDGVQVRPAVRGSRGTWIRTGIGWRDLDGRGLAAPQRRALGELAALYESREHFSRGEASARRYPSRWGYYDRAPQWIRLDELPSRGLWDVLTELRDAGVRLVADTRAQPEVVLRSEPVDSFFSLDRRDGALHVRPVIELDAPEGLRPLPVGTPVAAMAVADDERVRELVPLREPLADAFARLAQAEPFAIPEAAIADFERDYLPRLRRLAPLRSLTDTYEPPAPPRPELVLQVAHPGLLARLAWRWEYPGGATARIPADEREIADAVAAAAGDRAGLLGVRQGTIFGAASLTKDETVEFLAAVLPRLRDVEGLRIEETDELPRYRFAEELPVVHVSAQPDGSDWFDLEVAVDVGGEPVPLGTLLTALVARDRYLVLPSGTVFELGAEQFDPLRRILEEARALSDRPSGPLRISRWQVDLWQELVSLGVVAAQEQEWLQRVRALAETDRLAPVPVPHGFRATLREYQRVGYAWLDFLRGHRLGGILADDMGLGKTVQVLAALERAREEEPGSRFLVVTPTSVVGHWVGEAARFAPGLAAVGIEETTAKRGVPLAERVGGAGLIVTSYALFRLDFDEYEALGFRVLVLDEAQQLKNHRSQGYRCARLLTAPTKLAITGTPLENNLLELWALAALTAPGLLGGERTFSEQYRKPIERERDGERLQRLRRRLRPFMLRRTKEQVATDLPEKTEQVLEVELHPAHRRAYAVRLQRERQKVMGLLEDVQANRIEILRSLTTLRMLALDPELAGEAAAPSAKLDKLAELLDEIVADGHRVLVFSQFTSFLGRAAAVADRLGLAYAYLDGSVSGAGRRRMLERFTAGEVPVFFISLKAGGFGLNLTQADYCILLDPWWNPAAEAQATDRAHRIGQTRPVVVYRLISKGTIEAKVVAMQEKKSRLFRDVLGDAGAEHVGALTAADFRGLIE</sequence>